<dbReference type="GO" id="GO:0005654">
    <property type="term" value="C:nucleoplasm"/>
    <property type="evidence" value="ECO:0007669"/>
    <property type="project" value="TreeGrafter"/>
</dbReference>
<dbReference type="GO" id="GO:0003723">
    <property type="term" value="F:RNA binding"/>
    <property type="evidence" value="ECO:0007669"/>
    <property type="project" value="UniProtKB-UniRule"/>
</dbReference>
<dbReference type="Pfam" id="PF00076">
    <property type="entry name" value="RRM_1"/>
    <property type="match status" value="1"/>
</dbReference>
<dbReference type="Gene3D" id="3.30.70.330">
    <property type="match status" value="1"/>
</dbReference>
<dbReference type="PANTHER" id="PTHR48033:SF10">
    <property type="entry name" value="RNA-BINDING PROTEIN SQUID"/>
    <property type="match status" value="1"/>
</dbReference>
<organism evidence="6">
    <name type="scientific">Arion vulgaris</name>
    <dbReference type="NCBI Taxonomy" id="1028688"/>
    <lineage>
        <taxon>Eukaryota</taxon>
        <taxon>Metazoa</taxon>
        <taxon>Spiralia</taxon>
        <taxon>Lophotrochozoa</taxon>
        <taxon>Mollusca</taxon>
        <taxon>Gastropoda</taxon>
        <taxon>Heterobranchia</taxon>
        <taxon>Euthyneura</taxon>
        <taxon>Panpulmonata</taxon>
        <taxon>Eupulmonata</taxon>
        <taxon>Stylommatophora</taxon>
        <taxon>Helicina</taxon>
        <taxon>Arionoidea</taxon>
        <taxon>Arionidae</taxon>
        <taxon>Arion</taxon>
    </lineage>
</organism>
<feature type="domain" description="RRM" evidence="4">
    <location>
        <begin position="45"/>
        <end position="122"/>
    </location>
</feature>
<dbReference type="InterPro" id="IPR035979">
    <property type="entry name" value="RBD_domain_sf"/>
</dbReference>
<dbReference type="PROSITE" id="PS50102">
    <property type="entry name" value="RRM"/>
    <property type="match status" value="1"/>
</dbReference>
<proteinExistence type="predicted"/>
<protein>
    <recommendedName>
        <fullName evidence="4">RRM domain-containing protein</fullName>
    </recommendedName>
</protein>
<evidence type="ECO:0000256" key="3">
    <source>
        <dbReference type="PROSITE-ProRule" id="PRU00176"/>
    </source>
</evidence>
<dbReference type="AlphaFoldDB" id="A0A0B6ZGZ3"/>
<feature type="non-terminal residue" evidence="6">
    <location>
        <position position="1"/>
    </location>
</feature>
<reference evidence="6" key="1">
    <citation type="submission" date="2014-12" db="EMBL/GenBank/DDBJ databases">
        <title>Insight into the proteome of Arion vulgaris.</title>
        <authorList>
            <person name="Aradska J."/>
            <person name="Bulat T."/>
            <person name="Smidak R."/>
            <person name="Sarate P."/>
            <person name="Gangsoo J."/>
            <person name="Sialana F."/>
            <person name="Bilban M."/>
            <person name="Lubec G."/>
        </authorList>
    </citation>
    <scope>NUCLEOTIDE SEQUENCE</scope>
    <source>
        <tissue evidence="6">Skin</tissue>
    </source>
</reference>
<name>A0A0B6ZGZ3_9EUPU</name>
<dbReference type="PANTHER" id="PTHR48033">
    <property type="entry name" value="RNA-BINDING (RRM/RBD/RNP MOTIFS) FAMILY PROTEIN"/>
    <property type="match status" value="1"/>
</dbReference>
<comment type="subcellular location">
    <subcellularLocation>
        <location evidence="1">Nucleus</location>
    </subcellularLocation>
</comment>
<evidence type="ECO:0000313" key="5">
    <source>
        <dbReference type="EMBL" id="CEK67827.1"/>
    </source>
</evidence>
<evidence type="ECO:0000313" key="6">
    <source>
        <dbReference type="EMBL" id="CEK67828.1"/>
    </source>
</evidence>
<dbReference type="InterPro" id="IPR000504">
    <property type="entry name" value="RRM_dom"/>
</dbReference>
<dbReference type="SUPFAM" id="SSF54928">
    <property type="entry name" value="RNA-binding domain, RBD"/>
    <property type="match status" value="1"/>
</dbReference>
<dbReference type="EMBL" id="HACG01020963">
    <property type="protein sequence ID" value="CEK67828.1"/>
    <property type="molecule type" value="Transcribed_RNA"/>
</dbReference>
<dbReference type="GO" id="GO:0010468">
    <property type="term" value="P:regulation of gene expression"/>
    <property type="evidence" value="ECO:0007669"/>
    <property type="project" value="TreeGrafter"/>
</dbReference>
<gene>
    <name evidence="6" type="primary">ORF64085</name>
    <name evidence="5" type="synonym">ORF64082</name>
</gene>
<keyword evidence="2" id="KW-0539">Nucleus</keyword>
<dbReference type="InterPro" id="IPR012677">
    <property type="entry name" value="Nucleotide-bd_a/b_plait_sf"/>
</dbReference>
<sequence length="122" mass="13683">AILKRIEHLSKTNFLTALKDLLTREKQNCILFNFICSNISTMEQGKIFVRGLNWNTDKNGLCNYFSQYGEVTDCVVIYDRDTGKSKGFGFVTFSDPSVVDGVLAAPMHTIDGRVVEAKPRTV</sequence>
<evidence type="ECO:0000256" key="2">
    <source>
        <dbReference type="ARBA" id="ARBA00023242"/>
    </source>
</evidence>
<evidence type="ECO:0000259" key="4">
    <source>
        <dbReference type="PROSITE" id="PS50102"/>
    </source>
</evidence>
<accession>A0A0B6ZGZ3</accession>
<dbReference type="SMART" id="SM00360">
    <property type="entry name" value="RRM"/>
    <property type="match status" value="1"/>
</dbReference>
<evidence type="ECO:0000256" key="1">
    <source>
        <dbReference type="ARBA" id="ARBA00004123"/>
    </source>
</evidence>
<dbReference type="GO" id="GO:0000785">
    <property type="term" value="C:chromatin"/>
    <property type="evidence" value="ECO:0007669"/>
    <property type="project" value="TreeGrafter"/>
</dbReference>
<dbReference type="EMBL" id="HACG01020962">
    <property type="protein sequence ID" value="CEK67827.1"/>
    <property type="molecule type" value="Transcribed_RNA"/>
</dbReference>
<keyword evidence="3" id="KW-0694">RNA-binding</keyword>
<dbReference type="CDD" id="cd12325">
    <property type="entry name" value="RRM1_hnRNPA_hnRNPD_like"/>
    <property type="match status" value="1"/>
</dbReference>